<dbReference type="Gene3D" id="1.20.1250.20">
    <property type="entry name" value="MFS general substrate transporter like domains"/>
    <property type="match status" value="1"/>
</dbReference>
<evidence type="ECO:0000259" key="7">
    <source>
        <dbReference type="PROSITE" id="PS50850"/>
    </source>
</evidence>
<reference evidence="8" key="1">
    <citation type="submission" date="2021-01" db="EMBL/GenBank/DDBJ databases">
        <authorList>
            <consortium name="Aspergillus chevalieri M1 genome sequencing consortium"/>
            <person name="Kazuki M."/>
            <person name="Futagami T."/>
        </authorList>
    </citation>
    <scope>NUCLEOTIDE SEQUENCE</scope>
    <source>
        <strain evidence="8">M1</strain>
    </source>
</reference>
<accession>A0A7R7VXM8</accession>
<comment type="similarity">
    <text evidence="2">Belongs to the major facilitator superfamily. Sugar transporter (TC 2.A.1.1) family.</text>
</comment>
<dbReference type="EMBL" id="AP024423">
    <property type="protein sequence ID" value="BCR92610.1"/>
    <property type="molecule type" value="Genomic_DNA"/>
</dbReference>
<dbReference type="RefSeq" id="XP_043141123.1">
    <property type="nucleotide sequence ID" value="XM_043283889.1"/>
</dbReference>
<dbReference type="InterPro" id="IPR020846">
    <property type="entry name" value="MFS_dom"/>
</dbReference>
<evidence type="ECO:0000256" key="4">
    <source>
        <dbReference type="ARBA" id="ARBA00022989"/>
    </source>
</evidence>
<protein>
    <recommendedName>
        <fullName evidence="7">Major facilitator superfamily (MFS) profile domain-containing protein</fullName>
    </recommendedName>
</protein>
<evidence type="ECO:0000256" key="5">
    <source>
        <dbReference type="ARBA" id="ARBA00023136"/>
    </source>
</evidence>
<dbReference type="KEGG" id="ache:ACHE_80510S"/>
<reference evidence="8" key="2">
    <citation type="submission" date="2021-02" db="EMBL/GenBank/DDBJ databases">
        <title>Aspergillus chevalieri M1 genome sequence.</title>
        <authorList>
            <person name="Kadooka C."/>
            <person name="Mori K."/>
            <person name="Futagami T."/>
        </authorList>
    </citation>
    <scope>NUCLEOTIDE SEQUENCE</scope>
    <source>
        <strain evidence="8">M1</strain>
    </source>
</reference>
<dbReference type="Proteomes" id="UP000637239">
    <property type="component" value="Chromosome 8"/>
</dbReference>
<dbReference type="PANTHER" id="PTHR48022:SF79">
    <property type="entry name" value="LACTOSE PERMEASE, PUTATIVE (AFU_ORTHOLOGUE AFUA_6G01860)-RELATED"/>
    <property type="match status" value="1"/>
</dbReference>
<dbReference type="InterPro" id="IPR036259">
    <property type="entry name" value="MFS_trans_sf"/>
</dbReference>
<dbReference type="Pfam" id="PF00083">
    <property type="entry name" value="Sugar_tr"/>
    <property type="match status" value="1"/>
</dbReference>
<evidence type="ECO:0000256" key="6">
    <source>
        <dbReference type="SAM" id="Phobius"/>
    </source>
</evidence>
<keyword evidence="4 6" id="KW-1133">Transmembrane helix</keyword>
<dbReference type="GeneID" id="66986959"/>
<evidence type="ECO:0000256" key="3">
    <source>
        <dbReference type="ARBA" id="ARBA00022692"/>
    </source>
</evidence>
<dbReference type="GO" id="GO:0016020">
    <property type="term" value="C:membrane"/>
    <property type="evidence" value="ECO:0007669"/>
    <property type="project" value="UniProtKB-SubCell"/>
</dbReference>
<evidence type="ECO:0000256" key="2">
    <source>
        <dbReference type="ARBA" id="ARBA00010992"/>
    </source>
</evidence>
<keyword evidence="5 6" id="KW-0472">Membrane</keyword>
<comment type="subcellular location">
    <subcellularLocation>
        <location evidence="1">Membrane</location>
        <topology evidence="1">Multi-pass membrane protein</topology>
    </subcellularLocation>
</comment>
<evidence type="ECO:0000313" key="9">
    <source>
        <dbReference type="Proteomes" id="UP000637239"/>
    </source>
</evidence>
<dbReference type="PANTHER" id="PTHR48022">
    <property type="entry name" value="PLASTIDIC GLUCOSE TRANSPORTER 4"/>
    <property type="match status" value="1"/>
</dbReference>
<dbReference type="GO" id="GO:0005351">
    <property type="term" value="F:carbohydrate:proton symporter activity"/>
    <property type="evidence" value="ECO:0007669"/>
    <property type="project" value="TreeGrafter"/>
</dbReference>
<evidence type="ECO:0000256" key="1">
    <source>
        <dbReference type="ARBA" id="ARBA00004141"/>
    </source>
</evidence>
<gene>
    <name evidence="8" type="ORF">ACHE_80510S</name>
</gene>
<feature type="transmembrane region" description="Helical" evidence="6">
    <location>
        <begin position="123"/>
        <end position="142"/>
    </location>
</feature>
<keyword evidence="3 6" id="KW-0812">Transmembrane</keyword>
<dbReference type="InterPro" id="IPR050360">
    <property type="entry name" value="MFS_Sugar_Transporters"/>
</dbReference>
<sequence length="182" mass="20153">MILSAAASYLGGLFVPKLRRRPMMIGASLACSLCFVGFSATTGVYSNSRDSISATASVVLIFIIDFCFSFGWTPLQAMYPVECLSYEIRAKGMAFSSVLSNIALLVDQFGIGNAIDKIGWRTYIILAGWNIAQAVFIYFFAVETNKRTLEELTEIFNALNPRKRSTQKEQILVTGTTEPEMR</sequence>
<dbReference type="InterPro" id="IPR005828">
    <property type="entry name" value="MFS_sugar_transport-like"/>
</dbReference>
<dbReference type="SUPFAM" id="SSF103473">
    <property type="entry name" value="MFS general substrate transporter"/>
    <property type="match status" value="1"/>
</dbReference>
<dbReference type="AlphaFoldDB" id="A0A7R7VXM8"/>
<evidence type="ECO:0000313" key="8">
    <source>
        <dbReference type="EMBL" id="BCR92610.1"/>
    </source>
</evidence>
<dbReference type="PROSITE" id="PS50850">
    <property type="entry name" value="MFS"/>
    <property type="match status" value="1"/>
</dbReference>
<name>A0A7R7VXM8_ASPCH</name>
<feature type="transmembrane region" description="Helical" evidence="6">
    <location>
        <begin position="51"/>
        <end position="72"/>
    </location>
</feature>
<feature type="transmembrane region" description="Helical" evidence="6">
    <location>
        <begin position="23"/>
        <end position="45"/>
    </location>
</feature>
<proteinExistence type="inferred from homology"/>
<organism evidence="8 9">
    <name type="scientific">Aspergillus chevalieri</name>
    <name type="common">Eurotium chevalieri</name>
    <dbReference type="NCBI Taxonomy" id="182096"/>
    <lineage>
        <taxon>Eukaryota</taxon>
        <taxon>Fungi</taxon>
        <taxon>Dikarya</taxon>
        <taxon>Ascomycota</taxon>
        <taxon>Pezizomycotina</taxon>
        <taxon>Eurotiomycetes</taxon>
        <taxon>Eurotiomycetidae</taxon>
        <taxon>Eurotiales</taxon>
        <taxon>Aspergillaceae</taxon>
        <taxon>Aspergillus</taxon>
        <taxon>Aspergillus subgen. Aspergillus</taxon>
    </lineage>
</organism>
<keyword evidence="9" id="KW-1185">Reference proteome</keyword>
<feature type="domain" description="Major facilitator superfamily (MFS) profile" evidence="7">
    <location>
        <begin position="1"/>
        <end position="145"/>
    </location>
</feature>